<dbReference type="PANTHER" id="PTHR30266:SF2">
    <property type="entry name" value="LARGE-CONDUCTANCE MECHANOSENSITIVE CHANNEL"/>
    <property type="match status" value="1"/>
</dbReference>
<evidence type="ECO:0000256" key="9">
    <source>
        <dbReference type="SAM" id="Phobius"/>
    </source>
</evidence>
<evidence type="ECO:0000256" key="5">
    <source>
        <dbReference type="ARBA" id="ARBA00022989"/>
    </source>
</evidence>
<evidence type="ECO:0000256" key="3">
    <source>
        <dbReference type="ARBA" id="ARBA00022475"/>
    </source>
</evidence>
<evidence type="ECO:0000256" key="8">
    <source>
        <dbReference type="ARBA" id="ARBA00023303"/>
    </source>
</evidence>
<keyword evidence="7 9" id="KW-0472">Membrane</keyword>
<keyword evidence="5 9" id="KW-1133">Transmembrane helix</keyword>
<dbReference type="AlphaFoldDB" id="A0A2N2F3H7"/>
<name>A0A2N2F3H7_9BACT</name>
<dbReference type="NCBIfam" id="TIGR00220">
    <property type="entry name" value="mscL"/>
    <property type="match status" value="1"/>
</dbReference>
<comment type="caution">
    <text evidence="10">The sequence shown here is derived from an EMBL/GenBank/DDBJ whole genome shotgun (WGS) entry which is preliminary data.</text>
</comment>
<accession>A0A2N2F3H7</accession>
<dbReference type="SUPFAM" id="SSF81330">
    <property type="entry name" value="Gated mechanosensitive channel"/>
    <property type="match status" value="1"/>
</dbReference>
<dbReference type="EMBL" id="PHAO01000001">
    <property type="protein sequence ID" value="PKN02703.1"/>
    <property type="molecule type" value="Genomic_DNA"/>
</dbReference>
<dbReference type="PANTHER" id="PTHR30266">
    <property type="entry name" value="MECHANOSENSITIVE CHANNEL MSCL"/>
    <property type="match status" value="1"/>
</dbReference>
<protein>
    <submittedName>
        <fullName evidence="10">Large conductance mechanosensitive channel protein MscL</fullName>
    </submittedName>
</protein>
<sequence length="159" mass="17789">MGRILKGIRKELKEFKKFAMKDNAITLAIGVIIGVAFKDLVDALVKNIFTPPIGFLTANLDFSEMFFTLGKEQYDTLAQAQEAQAVVIQYGLVLNALITFTITAIILYFIVRAINKATEKEQVKEEKKTMKCPYCFSDISKKSTKCAFCTSKVKPETGQ</sequence>
<evidence type="ECO:0000313" key="10">
    <source>
        <dbReference type="EMBL" id="PKN02703.1"/>
    </source>
</evidence>
<dbReference type="InterPro" id="IPR036019">
    <property type="entry name" value="MscL_channel"/>
</dbReference>
<feature type="transmembrane region" description="Helical" evidence="9">
    <location>
        <begin position="20"/>
        <end position="37"/>
    </location>
</feature>
<gene>
    <name evidence="10" type="primary">mscL</name>
    <name evidence="10" type="ORF">CVU76_01560</name>
</gene>
<evidence type="ECO:0000256" key="7">
    <source>
        <dbReference type="ARBA" id="ARBA00023136"/>
    </source>
</evidence>
<keyword evidence="4 9" id="KW-0812">Transmembrane</keyword>
<organism evidence="10 11">
    <name type="scientific">Candidatus Dojkabacteria bacterium HGW-Dojkabacteria-1</name>
    <dbReference type="NCBI Taxonomy" id="2013761"/>
    <lineage>
        <taxon>Bacteria</taxon>
        <taxon>Candidatus Dojkabacteria</taxon>
    </lineage>
</organism>
<evidence type="ECO:0000256" key="1">
    <source>
        <dbReference type="ARBA" id="ARBA00004141"/>
    </source>
</evidence>
<proteinExistence type="predicted"/>
<keyword evidence="8" id="KW-0407">Ion channel</keyword>
<comment type="subcellular location">
    <subcellularLocation>
        <location evidence="1">Membrane</location>
        <topology evidence="1">Multi-pass membrane protein</topology>
    </subcellularLocation>
</comment>
<dbReference type="Pfam" id="PF01741">
    <property type="entry name" value="MscL"/>
    <property type="match status" value="1"/>
</dbReference>
<dbReference type="InterPro" id="IPR037673">
    <property type="entry name" value="MSC/AndL"/>
</dbReference>
<dbReference type="GO" id="GO:0008381">
    <property type="term" value="F:mechanosensitive monoatomic ion channel activity"/>
    <property type="evidence" value="ECO:0007669"/>
    <property type="project" value="InterPro"/>
</dbReference>
<feature type="transmembrane region" description="Helical" evidence="9">
    <location>
        <begin position="87"/>
        <end position="111"/>
    </location>
</feature>
<evidence type="ECO:0000256" key="6">
    <source>
        <dbReference type="ARBA" id="ARBA00023065"/>
    </source>
</evidence>
<dbReference type="InterPro" id="IPR001185">
    <property type="entry name" value="MS_channel"/>
</dbReference>
<dbReference type="Gene3D" id="1.10.1200.120">
    <property type="entry name" value="Large-conductance mechanosensitive channel, MscL, domain 1"/>
    <property type="match status" value="1"/>
</dbReference>
<keyword evidence="6" id="KW-0406">Ion transport</keyword>
<reference evidence="10 11" key="1">
    <citation type="journal article" date="2017" name="ISME J.">
        <title>Potential for microbial H2 and metal transformations associated with novel bacteria and archaea in deep terrestrial subsurface sediments.</title>
        <authorList>
            <person name="Hernsdorf A.W."/>
            <person name="Amano Y."/>
            <person name="Miyakawa K."/>
            <person name="Ise K."/>
            <person name="Suzuki Y."/>
            <person name="Anantharaman K."/>
            <person name="Probst A."/>
            <person name="Burstein D."/>
            <person name="Thomas B.C."/>
            <person name="Banfield J.F."/>
        </authorList>
    </citation>
    <scope>NUCLEOTIDE SEQUENCE [LARGE SCALE GENOMIC DNA]</scope>
    <source>
        <strain evidence="10">HGW-Dojkabacteria-1</strain>
    </source>
</reference>
<keyword evidence="2" id="KW-0813">Transport</keyword>
<keyword evidence="3" id="KW-1003">Cell membrane</keyword>
<evidence type="ECO:0000256" key="2">
    <source>
        <dbReference type="ARBA" id="ARBA00022448"/>
    </source>
</evidence>
<dbReference type="GO" id="GO:0016020">
    <property type="term" value="C:membrane"/>
    <property type="evidence" value="ECO:0007669"/>
    <property type="project" value="UniProtKB-SubCell"/>
</dbReference>
<evidence type="ECO:0000313" key="11">
    <source>
        <dbReference type="Proteomes" id="UP000233417"/>
    </source>
</evidence>
<evidence type="ECO:0000256" key="4">
    <source>
        <dbReference type="ARBA" id="ARBA00022692"/>
    </source>
</evidence>
<dbReference type="Proteomes" id="UP000233417">
    <property type="component" value="Unassembled WGS sequence"/>
</dbReference>